<dbReference type="Gene3D" id="3.30.70.1320">
    <property type="entry name" value="Multidrug efflux transporter AcrB pore domain like"/>
    <property type="match status" value="1"/>
</dbReference>
<dbReference type="AlphaFoldDB" id="A0A1Y0IAZ1"/>
<feature type="transmembrane region" description="Helical" evidence="2">
    <location>
        <begin position="912"/>
        <end position="932"/>
    </location>
</feature>
<dbReference type="Gene3D" id="1.20.1640.10">
    <property type="entry name" value="Multidrug efflux transporter AcrB transmembrane domain"/>
    <property type="match status" value="2"/>
</dbReference>
<feature type="transmembrane region" description="Helical" evidence="2">
    <location>
        <begin position="12"/>
        <end position="30"/>
    </location>
</feature>
<keyword evidence="2" id="KW-0472">Membrane</keyword>
<dbReference type="InterPro" id="IPR001036">
    <property type="entry name" value="Acrflvin-R"/>
</dbReference>
<name>A0A1Y0IAZ1_9GAMM</name>
<proteinExistence type="predicted"/>
<protein>
    <submittedName>
        <fullName evidence="3">RND superfamily NFE family efflux transporter inner membrane pump subunit</fullName>
    </submittedName>
</protein>
<dbReference type="PANTHER" id="PTHR32063">
    <property type="match status" value="1"/>
</dbReference>
<dbReference type="Gene3D" id="3.30.70.1440">
    <property type="entry name" value="Multidrug efflux transporter AcrB pore domain"/>
    <property type="match status" value="1"/>
</dbReference>
<keyword evidence="2" id="KW-0812">Transmembrane</keyword>
<dbReference type="InterPro" id="IPR027463">
    <property type="entry name" value="AcrB_DN_DC_subdom"/>
</dbReference>
<gene>
    <name evidence="3" type="ORF">OLMES_3382</name>
</gene>
<dbReference type="Pfam" id="PF00873">
    <property type="entry name" value="ACR_tran"/>
    <property type="match status" value="1"/>
</dbReference>
<dbReference type="KEGG" id="ome:OLMES_3382"/>
<feature type="transmembrane region" description="Helical" evidence="2">
    <location>
        <begin position="1015"/>
        <end position="1041"/>
    </location>
</feature>
<evidence type="ECO:0000313" key="4">
    <source>
        <dbReference type="Proteomes" id="UP000196027"/>
    </source>
</evidence>
<keyword evidence="2" id="KW-1133">Transmembrane helix</keyword>
<dbReference type="Gene3D" id="3.30.2090.10">
    <property type="entry name" value="Multidrug efflux transporter AcrB TolC docking domain, DN and DC subdomains"/>
    <property type="match status" value="2"/>
</dbReference>
<dbReference type="PRINTS" id="PR00702">
    <property type="entry name" value="ACRIFLAVINRP"/>
</dbReference>
<dbReference type="SUPFAM" id="SSF82714">
    <property type="entry name" value="Multidrug efflux transporter AcrB TolC docking domain, DN and DC subdomains"/>
    <property type="match status" value="2"/>
</dbReference>
<dbReference type="RefSeq" id="WP_087462317.1">
    <property type="nucleotide sequence ID" value="NZ_CP021425.1"/>
</dbReference>
<reference evidence="3 4" key="1">
    <citation type="submission" date="2017-05" db="EMBL/GenBank/DDBJ databases">
        <title>Genomic insights into alkan degradation activity of Oleiphilus messinensis.</title>
        <authorList>
            <person name="Kozyavkin S.A."/>
            <person name="Slesarev A.I."/>
            <person name="Golyshin P.N."/>
            <person name="Korzhenkov A."/>
            <person name="Golyshina O.N."/>
            <person name="Toshchakov S.V."/>
        </authorList>
    </citation>
    <scope>NUCLEOTIDE SEQUENCE [LARGE SCALE GENOMIC DNA]</scope>
    <source>
        <strain evidence="3 4">ME102</strain>
    </source>
</reference>
<accession>A0A1Y0IAZ1</accession>
<dbReference type="EMBL" id="CP021425">
    <property type="protein sequence ID" value="ARU57420.1"/>
    <property type="molecule type" value="Genomic_DNA"/>
</dbReference>
<feature type="transmembrane region" description="Helical" evidence="2">
    <location>
        <begin position="466"/>
        <end position="489"/>
    </location>
</feature>
<feature type="transmembrane region" description="Helical" evidence="2">
    <location>
        <begin position="442"/>
        <end position="460"/>
    </location>
</feature>
<evidence type="ECO:0000256" key="1">
    <source>
        <dbReference type="SAM" id="Coils"/>
    </source>
</evidence>
<keyword evidence="1" id="KW-0175">Coiled coil</keyword>
<feature type="transmembrane region" description="Helical" evidence="2">
    <location>
        <begin position="356"/>
        <end position="376"/>
    </location>
</feature>
<feature type="transmembrane region" description="Helical" evidence="2">
    <location>
        <begin position="538"/>
        <end position="560"/>
    </location>
</feature>
<dbReference type="SUPFAM" id="SSF82693">
    <property type="entry name" value="Multidrug efflux transporter AcrB pore domain, PN1, PN2, PC1 and PC2 subdomains"/>
    <property type="match status" value="1"/>
</dbReference>
<evidence type="ECO:0000256" key="2">
    <source>
        <dbReference type="SAM" id="Phobius"/>
    </source>
</evidence>
<dbReference type="Gene3D" id="3.30.70.1430">
    <property type="entry name" value="Multidrug efflux transporter AcrB pore domain"/>
    <property type="match status" value="2"/>
</dbReference>
<dbReference type="GO" id="GO:0005886">
    <property type="term" value="C:plasma membrane"/>
    <property type="evidence" value="ECO:0007669"/>
    <property type="project" value="TreeGrafter"/>
</dbReference>
<sequence length="1135" mass="125204">MNTLISWFTHHRVAANLLMFTIVVLGLLALPDTRKELLPNVSLERISIAIAYPGATAEEVERAICTRIENNIYDLEGLLDLTALATEGLCSVTVDVAEGFETDNLLEEIKSRIESLNTLPDGSERALIKELQVRNRVAKLIIAGQAAPSALKKLAEGIRNDLLKYPEISIVDIENVRPYEISIEVNDRLLNRYNLSFDTVVKAIESTSVNMPGGTLKTPQGDILIQTTGKIAVTDEFAKIVLWADNDGGRISLADVATVKDGFQRGENQARLDGVPSVSVDIYRVGNQDITAIAQRINDYVSTPDRYIPDEITLSIWKDDSKLFKGRIDLLLSNALTGLLLLMLVLLLFLSLRMSFWISVGIPVAFMGAFWLLPVLGGSINLISLFAFLLVLGIVVDDAVVVGESIHQAQTPNDQKLTNNSFRQEDPINAAIKGAQNVAKPLTFAVLTSIIAFLPLLFLPGPEGKLMEIIPIVVITTLVFSLVESLLILPVHLSASPSSKAPEPGRIQRWQMRFAKASERFVDRHYRPFLNHALHWRWSYLTLFVALFMFSITLVVSGWIQVVLFSSIDADIATAEVAFAEGTPAEETSRAIRQIENAALTLQQELADSQNQSPIIRVFSVIGPQDKISNATQLPNQDHRGRVSIELSSSDNRLISSNAIVQAWREKVGAIENATELKFSADLITPKPDINIELSGDDFQALKHGAEQLKQSLAQYPGVYDIRDSQQSGKPRVEITLKPTARDLNLTLQDVGYQVHSAFHGVEVQNIQRGEQDVKVLVRYPETETLSLWHLENMRIQLPSQTAQNSGVPLITVANVSYGPAAASIKRYERRRVVSVTAYIDPSQSAPREVMTQLEQTVLTQLTQDGHLKWSKAGKQKSIGEFITILSKGYLLALIGMYLVMAILFSSYSQPLLIMFAIPFGLVGALSGHLLLGIDLTLWSLIGMVAVSGVVVNDTLVLVDYINQKRAEGLPLQAAIAEAGVKRFRPIMLTSLTTFAGLTPLIMESSIQAQFLIPMAVSMAFGVMFATLISLILVPAIYMMLNDLTHFIQQVGSRHLDRHKQQTPNDQLDNVDTAYQFGYQAGLNMRHKSKRPRATHNPYRDEVLSSGWEAGYYDGQQASCVIDGDSAIQVSSAET</sequence>
<feature type="transmembrane region" description="Helical" evidence="2">
    <location>
        <begin position="885"/>
        <end position="905"/>
    </location>
</feature>
<evidence type="ECO:0000313" key="3">
    <source>
        <dbReference type="EMBL" id="ARU57420.1"/>
    </source>
</evidence>
<feature type="transmembrane region" description="Helical" evidence="2">
    <location>
        <begin position="330"/>
        <end position="349"/>
    </location>
</feature>
<organism evidence="3 4">
    <name type="scientific">Oleiphilus messinensis</name>
    <dbReference type="NCBI Taxonomy" id="141451"/>
    <lineage>
        <taxon>Bacteria</taxon>
        <taxon>Pseudomonadati</taxon>
        <taxon>Pseudomonadota</taxon>
        <taxon>Gammaproteobacteria</taxon>
        <taxon>Oceanospirillales</taxon>
        <taxon>Oleiphilaceae</taxon>
        <taxon>Oleiphilus</taxon>
    </lineage>
</organism>
<feature type="transmembrane region" description="Helical" evidence="2">
    <location>
        <begin position="938"/>
        <end position="963"/>
    </location>
</feature>
<dbReference type="PANTHER" id="PTHR32063:SF33">
    <property type="entry name" value="RND SUPERFAMILY EFFLUX PUMP PERMEASE COMPONENT"/>
    <property type="match status" value="1"/>
</dbReference>
<dbReference type="GO" id="GO:0042910">
    <property type="term" value="F:xenobiotic transmembrane transporter activity"/>
    <property type="evidence" value="ECO:0007669"/>
    <property type="project" value="TreeGrafter"/>
</dbReference>
<dbReference type="Proteomes" id="UP000196027">
    <property type="component" value="Chromosome"/>
</dbReference>
<feature type="transmembrane region" description="Helical" evidence="2">
    <location>
        <begin position="382"/>
        <end position="402"/>
    </location>
</feature>
<keyword evidence="4" id="KW-1185">Reference proteome</keyword>
<dbReference type="SUPFAM" id="SSF82866">
    <property type="entry name" value="Multidrug efflux transporter AcrB transmembrane domain"/>
    <property type="match status" value="2"/>
</dbReference>
<dbReference type="OrthoDB" id="5287122at2"/>
<feature type="coiled-coil region" evidence="1">
    <location>
        <begin position="585"/>
        <end position="612"/>
    </location>
</feature>